<feature type="transmembrane region" description="Helical" evidence="2">
    <location>
        <begin position="155"/>
        <end position="184"/>
    </location>
</feature>
<feature type="transmembrane region" description="Helical" evidence="2">
    <location>
        <begin position="234"/>
        <end position="253"/>
    </location>
</feature>
<keyword evidence="4" id="KW-1185">Reference proteome</keyword>
<comment type="caution">
    <text evidence="3">The sequence shown here is derived from an EMBL/GenBank/DDBJ whole genome shotgun (WGS) entry which is preliminary data.</text>
</comment>
<sequence>MATTYYGWAPFTVAEANFTLANCDVAAQWLSAFVNSLYNGTDDSDPPLVVSYAYITALTPSNQDYPTYGQMAEWLGNGGFDSDLFEEMLNYPYDNCPTQVCKALVWEGDGDLAGIGVMVVYYLAAVFVTIYFALLAADNWEPFRKMERHHKRWKYLVGAFHETVSSFIDTGLIFAVAMLISGVYRHGSARLHPDKTHSLYQLTNATYIGIWSIFPPAVLQIITATKRRRRIRAALWFITIHLAVALIALYFSLETSATKLLDLLDRQSALSDLIWEMNCEPITLRDDLDTAVITACVLLVINYLPWLYHILLPVAFRHKIRHNSFVGRIDVTKPTRFGRSWWKNIIVLARTIDGICCSIMMWALLALFTAYRGTIIDRMGPDNSNTEWSFAQVFALATWVPVTIDLLTIYIYGAQDALEGKVSENFRVVENEAREKRKHMGGPGGGGLGEDIDYANLDPFQVVEPNGQYNVVNTQYTGAGGAGQYDDNVAHYGGEVTGQYAGGQYGGQYDPQYGGQYTPHYDTSMSKEAVTEVMPMTTYMQPAPYNNTGVSPPGSYEYMPQDPAATHQSGATQ</sequence>
<feature type="region of interest" description="Disordered" evidence="1">
    <location>
        <begin position="546"/>
        <end position="573"/>
    </location>
</feature>
<keyword evidence="2" id="KW-1133">Transmembrane helix</keyword>
<feature type="transmembrane region" description="Helical" evidence="2">
    <location>
        <begin position="204"/>
        <end position="222"/>
    </location>
</feature>
<proteinExistence type="predicted"/>
<evidence type="ECO:0008006" key="5">
    <source>
        <dbReference type="Google" id="ProtNLM"/>
    </source>
</evidence>
<feature type="transmembrane region" description="Helical" evidence="2">
    <location>
        <begin position="390"/>
        <end position="412"/>
    </location>
</feature>
<keyword evidence="2" id="KW-0472">Membrane</keyword>
<evidence type="ECO:0000256" key="2">
    <source>
        <dbReference type="SAM" id="Phobius"/>
    </source>
</evidence>
<keyword evidence="2" id="KW-0812">Transmembrane</keyword>
<reference evidence="3 4" key="1">
    <citation type="submission" date="2024-01" db="EMBL/GenBank/DDBJ databases">
        <authorList>
            <person name="Allen C."/>
            <person name="Tagirdzhanova G."/>
        </authorList>
    </citation>
    <scope>NUCLEOTIDE SEQUENCE [LARGE SCALE GENOMIC DNA]</scope>
</reference>
<organism evidence="3 4">
    <name type="scientific">Sporothrix eucalyptigena</name>
    <dbReference type="NCBI Taxonomy" id="1812306"/>
    <lineage>
        <taxon>Eukaryota</taxon>
        <taxon>Fungi</taxon>
        <taxon>Dikarya</taxon>
        <taxon>Ascomycota</taxon>
        <taxon>Pezizomycotina</taxon>
        <taxon>Sordariomycetes</taxon>
        <taxon>Sordariomycetidae</taxon>
        <taxon>Ophiostomatales</taxon>
        <taxon>Ophiostomataceae</taxon>
        <taxon>Sporothrix</taxon>
    </lineage>
</organism>
<name>A0ABP0D1R0_9PEZI</name>
<gene>
    <name evidence="3" type="ORF">SEUCBS140593_010576</name>
</gene>
<protein>
    <recommendedName>
        <fullName evidence="5">C6 zinc finger domain containing protein</fullName>
    </recommendedName>
</protein>
<feature type="transmembrane region" description="Helical" evidence="2">
    <location>
        <begin position="345"/>
        <end position="370"/>
    </location>
</feature>
<dbReference type="Proteomes" id="UP001642482">
    <property type="component" value="Unassembled WGS sequence"/>
</dbReference>
<dbReference type="EMBL" id="CAWUHD010000234">
    <property type="protein sequence ID" value="CAK7238348.1"/>
    <property type="molecule type" value="Genomic_DNA"/>
</dbReference>
<evidence type="ECO:0000256" key="1">
    <source>
        <dbReference type="SAM" id="MobiDB-lite"/>
    </source>
</evidence>
<feature type="transmembrane region" description="Helical" evidence="2">
    <location>
        <begin position="291"/>
        <end position="311"/>
    </location>
</feature>
<accession>A0ABP0D1R0</accession>
<feature type="transmembrane region" description="Helical" evidence="2">
    <location>
        <begin position="112"/>
        <end position="134"/>
    </location>
</feature>
<evidence type="ECO:0000313" key="3">
    <source>
        <dbReference type="EMBL" id="CAK7238348.1"/>
    </source>
</evidence>
<evidence type="ECO:0000313" key="4">
    <source>
        <dbReference type="Proteomes" id="UP001642482"/>
    </source>
</evidence>